<dbReference type="PROSITE" id="PS50928">
    <property type="entry name" value="ABC_TM1"/>
    <property type="match status" value="1"/>
</dbReference>
<organism evidence="9 10">
    <name type="scientific">Pelomonas aquatica</name>
    <dbReference type="NCBI Taxonomy" id="431058"/>
    <lineage>
        <taxon>Bacteria</taxon>
        <taxon>Pseudomonadati</taxon>
        <taxon>Pseudomonadota</taxon>
        <taxon>Betaproteobacteria</taxon>
        <taxon>Burkholderiales</taxon>
        <taxon>Sphaerotilaceae</taxon>
        <taxon>Roseateles</taxon>
    </lineage>
</organism>
<feature type="transmembrane region" description="Helical" evidence="7">
    <location>
        <begin position="132"/>
        <end position="153"/>
    </location>
</feature>
<feature type="domain" description="ABC transmembrane type-1" evidence="8">
    <location>
        <begin position="128"/>
        <end position="343"/>
    </location>
</feature>
<sequence>MASDTQHFGHARWGEVATLLGPAMLLFAGFVVLPFIMAVCFSFTNVKLLQADKVEWVGLDNYARMFSFKLVDAPSEADVQPLNPSRQWRQLKRAEPAAFEGFQYLTDIRLAGSHYLIGARDPQFLRSIANTFLFALLVVPLQCGLAFAMALWVNQKFRGRVGLRTVFFSPVVTSMVVVSAIWGLILHTDAGLLNQVLRALFGEDAAQPDWLGDPRLAMLSIAIMSAWQGAGFQMLIFLSGLQGISNDQYEAASVMGANAWQKFIYITLPGLRRTLVFVMLSTTIMAFGLFTQVDVLTGGGPRDSTSTIIFHAVRVGFREQDIAYGSAMTLFFFLFVLLFSFGQKKVMERLGS</sequence>
<dbReference type="InterPro" id="IPR000515">
    <property type="entry name" value="MetI-like"/>
</dbReference>
<evidence type="ECO:0000256" key="4">
    <source>
        <dbReference type="ARBA" id="ARBA00022692"/>
    </source>
</evidence>
<dbReference type="Proteomes" id="UP001152766">
    <property type="component" value="Unassembled WGS sequence"/>
</dbReference>
<evidence type="ECO:0000313" key="10">
    <source>
        <dbReference type="Proteomes" id="UP001152766"/>
    </source>
</evidence>
<dbReference type="Pfam" id="PF00528">
    <property type="entry name" value="BPD_transp_1"/>
    <property type="match status" value="1"/>
</dbReference>
<dbReference type="SUPFAM" id="SSF161098">
    <property type="entry name" value="MetI-like"/>
    <property type="match status" value="2"/>
</dbReference>
<dbReference type="GO" id="GO:0055085">
    <property type="term" value="P:transmembrane transport"/>
    <property type="evidence" value="ECO:0007669"/>
    <property type="project" value="InterPro"/>
</dbReference>
<evidence type="ECO:0000259" key="8">
    <source>
        <dbReference type="PROSITE" id="PS50928"/>
    </source>
</evidence>
<keyword evidence="4 7" id="KW-0812">Transmembrane</keyword>
<keyword evidence="6 7" id="KW-0472">Membrane</keyword>
<dbReference type="PANTHER" id="PTHR30193">
    <property type="entry name" value="ABC TRANSPORTER PERMEASE PROTEIN"/>
    <property type="match status" value="1"/>
</dbReference>
<dbReference type="Gene3D" id="1.10.3720.10">
    <property type="entry name" value="MetI-like"/>
    <property type="match status" value="1"/>
</dbReference>
<evidence type="ECO:0000256" key="2">
    <source>
        <dbReference type="ARBA" id="ARBA00022448"/>
    </source>
</evidence>
<dbReference type="CDD" id="cd06261">
    <property type="entry name" value="TM_PBP2"/>
    <property type="match status" value="1"/>
</dbReference>
<feature type="transmembrane region" description="Helical" evidence="7">
    <location>
        <begin position="274"/>
        <end position="293"/>
    </location>
</feature>
<gene>
    <name evidence="9" type="ORF">EXJ73_23645</name>
</gene>
<feature type="transmembrane region" description="Helical" evidence="7">
    <location>
        <begin position="20"/>
        <end position="44"/>
    </location>
</feature>
<evidence type="ECO:0000313" key="9">
    <source>
        <dbReference type="EMBL" id="MDG0865450.1"/>
    </source>
</evidence>
<evidence type="ECO:0000256" key="7">
    <source>
        <dbReference type="RuleBase" id="RU363032"/>
    </source>
</evidence>
<protein>
    <submittedName>
        <fullName evidence="9">Sugar ABC transporter permease</fullName>
    </submittedName>
</protein>
<keyword evidence="3" id="KW-1003">Cell membrane</keyword>
<evidence type="ECO:0000256" key="5">
    <source>
        <dbReference type="ARBA" id="ARBA00022989"/>
    </source>
</evidence>
<evidence type="ECO:0000256" key="1">
    <source>
        <dbReference type="ARBA" id="ARBA00004651"/>
    </source>
</evidence>
<feature type="transmembrane region" description="Helical" evidence="7">
    <location>
        <begin position="165"/>
        <end position="185"/>
    </location>
</feature>
<keyword evidence="5 7" id="KW-1133">Transmembrane helix</keyword>
<feature type="transmembrane region" description="Helical" evidence="7">
    <location>
        <begin position="322"/>
        <end position="342"/>
    </location>
</feature>
<keyword evidence="2 7" id="KW-0813">Transport</keyword>
<dbReference type="AlphaFoldDB" id="A0A9X4LQP0"/>
<dbReference type="InterPro" id="IPR051393">
    <property type="entry name" value="ABC_transporter_permease"/>
</dbReference>
<proteinExistence type="inferred from homology"/>
<comment type="similarity">
    <text evidence="7">Belongs to the binding-protein-dependent transport system permease family.</text>
</comment>
<evidence type="ECO:0000256" key="6">
    <source>
        <dbReference type="ARBA" id="ARBA00023136"/>
    </source>
</evidence>
<accession>A0A9X4LQP0</accession>
<comment type="subcellular location">
    <subcellularLocation>
        <location evidence="1 7">Cell membrane</location>
        <topology evidence="1 7">Multi-pass membrane protein</topology>
    </subcellularLocation>
</comment>
<dbReference type="InterPro" id="IPR035906">
    <property type="entry name" value="MetI-like_sf"/>
</dbReference>
<dbReference type="EMBL" id="SGUG01000107">
    <property type="protein sequence ID" value="MDG0865450.1"/>
    <property type="molecule type" value="Genomic_DNA"/>
</dbReference>
<comment type="caution">
    <text evidence="9">The sequence shown here is derived from an EMBL/GenBank/DDBJ whole genome shotgun (WGS) entry which is preliminary data.</text>
</comment>
<name>A0A9X4LQP0_9BURK</name>
<dbReference type="PANTHER" id="PTHR30193:SF37">
    <property type="entry name" value="INNER MEMBRANE ABC TRANSPORTER PERMEASE PROTEIN YCJO"/>
    <property type="match status" value="1"/>
</dbReference>
<evidence type="ECO:0000256" key="3">
    <source>
        <dbReference type="ARBA" id="ARBA00022475"/>
    </source>
</evidence>
<feature type="transmembrane region" description="Helical" evidence="7">
    <location>
        <begin position="216"/>
        <end position="238"/>
    </location>
</feature>
<keyword evidence="10" id="KW-1185">Reference proteome</keyword>
<dbReference type="RefSeq" id="WP_268150822.1">
    <property type="nucleotide sequence ID" value="NZ_JAPPUW010000010.1"/>
</dbReference>
<reference evidence="9" key="1">
    <citation type="submission" date="2019-02" db="EMBL/GenBank/DDBJ databases">
        <title>Draft genome of the type strain Pelomonas aquatica CCUG 52575T.</title>
        <authorList>
            <person name="Gomila M."/>
            <person name="Lalucat J."/>
        </authorList>
    </citation>
    <scope>NUCLEOTIDE SEQUENCE</scope>
    <source>
        <strain evidence="9">CCUG 52575</strain>
    </source>
</reference>
<dbReference type="GO" id="GO:0005886">
    <property type="term" value="C:plasma membrane"/>
    <property type="evidence" value="ECO:0007669"/>
    <property type="project" value="UniProtKB-SubCell"/>
</dbReference>